<evidence type="ECO:0000313" key="4">
    <source>
        <dbReference type="EMBL" id="MCH6172075.1"/>
    </source>
</evidence>
<dbReference type="InterPro" id="IPR050463">
    <property type="entry name" value="Gfo/Idh/MocA_oxidrdct_glycsds"/>
</dbReference>
<dbReference type="PANTHER" id="PTHR43818:SF11">
    <property type="entry name" value="BCDNA.GH03377"/>
    <property type="match status" value="1"/>
</dbReference>
<dbReference type="Pfam" id="PF22725">
    <property type="entry name" value="GFO_IDH_MocA_C3"/>
    <property type="match status" value="1"/>
</dbReference>
<dbReference type="EMBL" id="JAKXMK010000055">
    <property type="protein sequence ID" value="MCH6172075.1"/>
    <property type="molecule type" value="Genomic_DNA"/>
</dbReference>
<dbReference type="Gene3D" id="3.30.360.10">
    <property type="entry name" value="Dihydrodipicolinate Reductase, domain 2"/>
    <property type="match status" value="1"/>
</dbReference>
<feature type="domain" description="GFO/IDH/MocA-like oxidoreductase" evidence="3">
    <location>
        <begin position="132"/>
        <end position="265"/>
    </location>
</feature>
<dbReference type="InterPro" id="IPR000683">
    <property type="entry name" value="Gfo/Idh/MocA-like_OxRdtase_N"/>
</dbReference>
<dbReference type="Proteomes" id="UP001299970">
    <property type="component" value="Unassembled WGS sequence"/>
</dbReference>
<dbReference type="Pfam" id="PF01408">
    <property type="entry name" value="GFO_IDH_MocA"/>
    <property type="match status" value="1"/>
</dbReference>
<keyword evidence="1" id="KW-0560">Oxidoreductase</keyword>
<proteinExistence type="predicted"/>
<dbReference type="SUPFAM" id="SSF51735">
    <property type="entry name" value="NAD(P)-binding Rossmann-fold domains"/>
    <property type="match status" value="1"/>
</dbReference>
<protein>
    <submittedName>
        <fullName evidence="4">Gfo/Idh/MocA family oxidoreductase</fullName>
    </submittedName>
</protein>
<evidence type="ECO:0000259" key="3">
    <source>
        <dbReference type="Pfam" id="PF22725"/>
    </source>
</evidence>
<evidence type="ECO:0000259" key="2">
    <source>
        <dbReference type="Pfam" id="PF01408"/>
    </source>
</evidence>
<dbReference type="InterPro" id="IPR055170">
    <property type="entry name" value="GFO_IDH_MocA-like_dom"/>
</dbReference>
<gene>
    <name evidence="4" type="ORF">MMF94_40885</name>
</gene>
<name>A0ABS9TU50_9PSEU</name>
<dbReference type="Gene3D" id="3.40.50.720">
    <property type="entry name" value="NAD(P)-binding Rossmann-like Domain"/>
    <property type="match status" value="1"/>
</dbReference>
<feature type="domain" description="Gfo/Idh/MocA-like oxidoreductase N-terminal" evidence="2">
    <location>
        <begin position="7"/>
        <end position="119"/>
    </location>
</feature>
<organism evidence="4 5">
    <name type="scientific">Pseudonocardia alaniniphila</name>
    <dbReference type="NCBI Taxonomy" id="75291"/>
    <lineage>
        <taxon>Bacteria</taxon>
        <taxon>Bacillati</taxon>
        <taxon>Actinomycetota</taxon>
        <taxon>Actinomycetes</taxon>
        <taxon>Pseudonocardiales</taxon>
        <taxon>Pseudonocardiaceae</taxon>
        <taxon>Pseudonocardia</taxon>
    </lineage>
</organism>
<accession>A0ABS9TU50</accession>
<dbReference type="SUPFAM" id="SSF55347">
    <property type="entry name" value="Glyceraldehyde-3-phosphate dehydrogenase-like, C-terminal domain"/>
    <property type="match status" value="1"/>
</dbReference>
<evidence type="ECO:0000313" key="5">
    <source>
        <dbReference type="Proteomes" id="UP001299970"/>
    </source>
</evidence>
<reference evidence="4 5" key="1">
    <citation type="submission" date="2022-03" db="EMBL/GenBank/DDBJ databases">
        <title>Pseudonocardia alaer sp. nov., a novel actinomycete isolated from reed forest soil.</title>
        <authorList>
            <person name="Wang L."/>
        </authorList>
    </citation>
    <scope>NUCLEOTIDE SEQUENCE [LARGE SCALE GENOMIC DNA]</scope>
    <source>
        <strain evidence="4 5">Y-16303</strain>
    </source>
</reference>
<dbReference type="RefSeq" id="WP_241042878.1">
    <property type="nucleotide sequence ID" value="NZ_BAAAJF010000043.1"/>
</dbReference>
<evidence type="ECO:0000256" key="1">
    <source>
        <dbReference type="ARBA" id="ARBA00023002"/>
    </source>
</evidence>
<dbReference type="InterPro" id="IPR036291">
    <property type="entry name" value="NAD(P)-bd_dom_sf"/>
</dbReference>
<sequence length="368" mass="38769">MTGGPVGVALVGAGVISDQYLTNLTSYPDVRVVAVADRFPDRAAAQAARYGIAATGVEEALARDDVEIIVNLTNPVAHAEVASAAIAAGKHVFSEKPFALDRTSGRRLLDEATAAGVRIGGAPDTFLGPSLQTCRRVVERGDIGVPLSGLTLLQTPGPVPDHQKLEILLTEGAGPLFDLGPYYLTALVQFFGAVGAVAAMGSTAAPVRVLQSGPRAGQEFAVTVPTHVGALLRFESGEPAQSVWSWDSPLRREGFVEITGTEATLAVPDPNHFTGDIRIRERGSLDWRPVPLEGTEVGGRGLGVLDIARAIREDRPHRADGALAFHVLDTMAAIVESVETATFVPIASSVRRPELLTKDWDPLAVTLS</sequence>
<comment type="caution">
    <text evidence="4">The sequence shown here is derived from an EMBL/GenBank/DDBJ whole genome shotgun (WGS) entry which is preliminary data.</text>
</comment>
<keyword evidence="5" id="KW-1185">Reference proteome</keyword>
<dbReference type="PANTHER" id="PTHR43818">
    <property type="entry name" value="BCDNA.GH03377"/>
    <property type="match status" value="1"/>
</dbReference>